<dbReference type="GO" id="GO:0051726">
    <property type="term" value="P:regulation of cell cycle"/>
    <property type="evidence" value="ECO:0007669"/>
    <property type="project" value="TreeGrafter"/>
</dbReference>
<organism evidence="3 5">
    <name type="scientific">Buzura suppressaria nuclear polyhedrosis virus</name>
    <name type="common">BsNPV</name>
    <dbReference type="NCBI Taxonomy" id="74320"/>
    <lineage>
        <taxon>Viruses</taxon>
        <taxon>Viruses incertae sedis</taxon>
        <taxon>Naldaviricetes</taxon>
        <taxon>Lefavirales</taxon>
        <taxon>Baculoviridae</taxon>
        <taxon>Alphabaculovirus</taxon>
        <taxon>Alphabaculovirus busuppressariae</taxon>
    </lineage>
</organism>
<dbReference type="PANTHER" id="PTHR10044">
    <property type="entry name" value="INHIBITOR OF APOPTOSIS"/>
    <property type="match status" value="1"/>
</dbReference>
<keyword evidence="1" id="KW-0863">Zinc-finger</keyword>
<reference evidence="3 5" key="3">
    <citation type="journal article" date="1998" name="J. Gen. Virol.">
        <title>The single-nucleocapsid nucleopolyhedrovirus of Buzura suppressaria encodes a P10 protein.</title>
        <authorList>
            <person name="van Oers M.M."/>
            <person name="Hu Z."/>
            <person name="Arif B.M."/>
            <person name="van Strien E.A."/>
            <person name="van Lent J.W."/>
            <person name="Vlak J.M."/>
        </authorList>
    </citation>
    <scope>NUCLEOTIDE SEQUENCE [LARGE SCALE GENOMIC DNA]</scope>
    <source>
        <strain evidence="3">Hubei</strain>
    </source>
</reference>
<dbReference type="InterPro" id="IPR001841">
    <property type="entry name" value="Znf_RING"/>
</dbReference>
<dbReference type="GO" id="GO:0008270">
    <property type="term" value="F:zinc ion binding"/>
    <property type="evidence" value="ECO:0007669"/>
    <property type="project" value="UniProtKB-KW"/>
</dbReference>
<evidence type="ECO:0000259" key="2">
    <source>
        <dbReference type="PROSITE" id="PS50089"/>
    </source>
</evidence>
<dbReference type="OrthoDB" id="9255at10239"/>
<dbReference type="InterPro" id="IPR050784">
    <property type="entry name" value="IAP"/>
</dbReference>
<proteinExistence type="predicted"/>
<organismHost>
    <name type="scientific">Lepidoptera</name>
    <name type="common">moths &amp; butterflies</name>
    <dbReference type="NCBI Taxonomy" id="7088"/>
</organismHost>
<reference evidence="3 5" key="6">
    <citation type="journal article" date="2014" name="PLoS ONE">
        <title>Genome Sequence and Analysis of Buzura suppressaria Nucleopolyhedrovirus: A Group II Alphabaculovirus.</title>
        <authorList>
            <person name="Zhu Z."/>
            <person name="Yin F."/>
            <person name="Liu X."/>
            <person name="Hou D."/>
            <person name="Wang J."/>
            <person name="Zhang L."/>
            <person name="Arif B."/>
            <person name="Wang H."/>
            <person name="Deng F."/>
            <person name="Hu Z."/>
        </authorList>
    </citation>
    <scope>NUCLEOTIDE SEQUENCE [LARGE SCALE GENOMIC DNA]</scope>
    <source>
        <strain evidence="3">Hubei</strain>
    </source>
</reference>
<sequence>MNYESAINRDLAPPFFYKNVLNRFATFNNSINLMDSEKRQFAKHGFYFDRTGYRCAYCATTLSKFNNKSFKYHTFSICKRSVQLLRENESLRRDSFKNFKQARKKFKGVADRLAANGFYYYGARNEIKCCECELVIIKFSQFDTLYIVHKQYSPFCSFTFGTDNLTTHDRSPFAQPSAPPIELITPKSFSEHSDLSNESKIITYKQAESPELNTPNAHESNDVNNLKLYPVLATTNVSHYFERSNALRPANDAKPLSDENKMCVVCFEKERTICFLPCGHVCVCELCADKCKKKCCLCRELIKNKIKVFL</sequence>
<dbReference type="InterPro" id="IPR001370">
    <property type="entry name" value="BIR_rpt"/>
</dbReference>
<dbReference type="RefSeq" id="YP_009001831.1">
    <property type="nucleotide sequence ID" value="NC_023442.1"/>
</dbReference>
<dbReference type="EMBL" id="KF611977">
    <property type="protein sequence ID" value="AHH82643.1"/>
    <property type="molecule type" value="Genomic_DNA"/>
</dbReference>
<evidence type="ECO:0000313" key="5">
    <source>
        <dbReference type="Proteomes" id="UP000214366"/>
    </source>
</evidence>
<reference evidence="3 5" key="4">
    <citation type="journal article" date="1998" name="J. Gen. Virol.">
        <title>Distinct gene arrangement in the Buzura suppressaria single-nucleocapsid nucleopolyhedrovirus genome.</title>
        <authorList>
            <person name="Hu Z.H."/>
            <person name="Arif B.M."/>
            <person name="Jin F."/>
            <person name="Martens J.W."/>
            <person name="Chen X.W."/>
            <person name="Sun J.S."/>
            <person name="Zuidema D."/>
            <person name="Goldbach R.W."/>
            <person name="Vlak J.M."/>
        </authorList>
    </citation>
    <scope>NUCLEOTIDE SEQUENCE [LARGE SCALE GENOMIC DNA]</scope>
    <source>
        <strain evidence="3">Hubei</strain>
    </source>
</reference>
<reference evidence="4" key="7">
    <citation type="submission" date="2014-10" db="EMBL/GenBank/DDBJ databases">
        <authorList>
            <person name="Seo M.-J."/>
            <person name="Seok Y.J."/>
            <person name="Cha I.-T."/>
        </authorList>
    </citation>
    <scope>NUCLEOTIDE SEQUENCE</scope>
    <source>
        <strain evidence="4">Guangxi</strain>
    </source>
</reference>
<name>W5VKK5_NPVBS</name>
<evidence type="ECO:0000313" key="3">
    <source>
        <dbReference type="EMBL" id="AHH82643.1"/>
    </source>
</evidence>
<keyword evidence="1" id="KW-0479">Metal-binding</keyword>
<dbReference type="Gene3D" id="3.30.40.10">
    <property type="entry name" value="Zinc/RING finger domain, C3HC4 (zinc finger)"/>
    <property type="match status" value="1"/>
</dbReference>
<reference evidence="3 5" key="5">
    <citation type="journal article" date="1998" name="Virus Res.">
        <title>Genetic organization of the HindIII-I region of the single-nucleocapsid nucleopolyhedrovirus of Buzura suppressaria.</title>
        <authorList>
            <person name="Hu Z.H."/>
            <person name="Arif B.M."/>
            <person name="Sun J.S."/>
            <person name="Chen X.W."/>
            <person name="Zuidema D."/>
            <person name="Goldbach R.W."/>
            <person name="Vlak J.M."/>
        </authorList>
    </citation>
    <scope>NUCLEOTIDE SEQUENCE [LARGE SCALE GENOMIC DNA]</scope>
    <source>
        <strain evidence="3">Hubei</strain>
    </source>
</reference>
<keyword evidence="5" id="KW-1185">Reference proteome</keyword>
<feature type="domain" description="RING-type" evidence="2">
    <location>
        <begin position="263"/>
        <end position="299"/>
    </location>
</feature>
<protein>
    <submittedName>
        <fullName evidence="3">IAP-2</fullName>
    </submittedName>
</protein>
<dbReference type="Proteomes" id="UP000214366">
    <property type="component" value="Segment"/>
</dbReference>
<accession>W5VKK5</accession>
<dbReference type="Pfam" id="PF00653">
    <property type="entry name" value="BIR"/>
    <property type="match status" value="1"/>
</dbReference>
<dbReference type="EMBL" id="KM986882">
    <property type="protein sequence ID" value="AKN91026.1"/>
    <property type="molecule type" value="Genomic_DNA"/>
</dbReference>
<dbReference type="InterPro" id="IPR013083">
    <property type="entry name" value="Znf_RING/FYVE/PHD"/>
</dbReference>
<reference evidence="3 5" key="2">
    <citation type="journal article" date="1997" name="Virus Res.">
        <title>Characterization of the ecdysteroid UDP-glucosyltransferase gene of a single nucleocapsid nucleopolyhedrovirus of Buzura suppressaria.</title>
        <authorList>
            <person name="Hu Z.H."/>
            <person name="Broer R."/>
            <person name="Westerlaken J."/>
            <person name="Martens J.W."/>
            <person name="Jin F."/>
            <person name="Jehle J.A."/>
            <person name="Wang L.M."/>
            <person name="Vlak J.M."/>
        </authorList>
    </citation>
    <scope>NUCLEOTIDE SEQUENCE [LARGE SCALE GENOMIC DNA]</scope>
    <source>
        <strain evidence="3">Hubei</strain>
    </source>
</reference>
<reference evidence="3 5" key="1">
    <citation type="journal article" date="1993" name="J. Gen. Virol.">
        <title>Nucleotide sequence of the Buzura suppressaria single nucleocapsid nuclear polyhedrosis virus polyhedrin gene.</title>
        <authorList>
            <person name="Hu Z.H."/>
            <person name="Liu M.F."/>
            <person name="Jin F."/>
            <person name="Wang Z.X."/>
            <person name="Liu X.Y."/>
            <person name="Li M.J."/>
            <person name="Liang B.F."/>
            <person name="Xie T.E."/>
        </authorList>
    </citation>
    <scope>NUCLEOTIDE SEQUENCE [LARGE SCALE GENOMIC DNA]</scope>
    <source>
        <strain evidence="3">Hubei</strain>
    </source>
</reference>
<keyword evidence="1" id="KW-0862">Zinc</keyword>
<dbReference type="KEGG" id="vg:18266974"/>
<dbReference type="PROSITE" id="PS50143">
    <property type="entry name" value="BIR_REPEAT_2"/>
    <property type="match status" value="1"/>
</dbReference>
<evidence type="ECO:0000313" key="4">
    <source>
        <dbReference type="EMBL" id="AKN91026.1"/>
    </source>
</evidence>
<dbReference type="GeneID" id="18266974"/>
<dbReference type="PROSITE" id="PS50089">
    <property type="entry name" value="ZF_RING_2"/>
    <property type="match status" value="1"/>
</dbReference>
<dbReference type="Pfam" id="PF13920">
    <property type="entry name" value="zf-C3HC4_3"/>
    <property type="match status" value="1"/>
</dbReference>
<dbReference type="PANTHER" id="PTHR10044:SF139">
    <property type="entry name" value="DEATH-ASSOCIATED INHIBITOR OF APOPTOSIS 2"/>
    <property type="match status" value="1"/>
</dbReference>
<dbReference type="SUPFAM" id="SSF57924">
    <property type="entry name" value="Inhibitor of apoptosis (IAP) repeat"/>
    <property type="match status" value="2"/>
</dbReference>
<dbReference type="Gene3D" id="1.10.1170.10">
    <property type="entry name" value="Inhibitor Of Apoptosis Protein (2mihbC-IAP-1), Chain A"/>
    <property type="match status" value="1"/>
</dbReference>
<evidence type="ECO:0000256" key="1">
    <source>
        <dbReference type="PROSITE-ProRule" id="PRU00175"/>
    </source>
</evidence>
<dbReference type="SMART" id="SM00238">
    <property type="entry name" value="BIR"/>
    <property type="match status" value="1"/>
</dbReference>